<dbReference type="Proteomes" id="UP000228777">
    <property type="component" value="Unassembled WGS sequence"/>
</dbReference>
<reference evidence="2" key="1">
    <citation type="submission" date="2017-09" db="EMBL/GenBank/DDBJ databases">
        <title>Depth-based differentiation of microbial function through sediment-hosted aquifers and enrichment of novel symbionts in the deep terrestrial subsurface.</title>
        <authorList>
            <person name="Probst A.J."/>
            <person name="Ladd B."/>
            <person name="Jarett J.K."/>
            <person name="Geller-Mcgrath D.E."/>
            <person name="Sieber C.M.K."/>
            <person name="Emerson J.B."/>
            <person name="Anantharaman K."/>
            <person name="Thomas B.C."/>
            <person name="Malmstrom R."/>
            <person name="Stieglmeier M."/>
            <person name="Klingl A."/>
            <person name="Woyke T."/>
            <person name="Ryan C.M."/>
            <person name="Banfield J.F."/>
        </authorList>
    </citation>
    <scope>NUCLEOTIDE SEQUENCE [LARGE SCALE GENOMIC DNA]</scope>
</reference>
<protein>
    <submittedName>
        <fullName evidence="1">Uncharacterized protein</fullName>
    </submittedName>
</protein>
<dbReference type="AlphaFoldDB" id="A0A2M6Z3H9"/>
<name>A0A2M6Z3H9_9BACT</name>
<dbReference type="EMBL" id="PEWP01000021">
    <property type="protein sequence ID" value="PIU46963.1"/>
    <property type="molecule type" value="Genomic_DNA"/>
</dbReference>
<evidence type="ECO:0000313" key="2">
    <source>
        <dbReference type="Proteomes" id="UP000228777"/>
    </source>
</evidence>
<organism evidence="1 2">
    <name type="scientific">bacterium (Candidatus Gribaldobacteria) CG07_land_8_20_14_0_80_33_18</name>
    <dbReference type="NCBI Taxonomy" id="2014272"/>
    <lineage>
        <taxon>Bacteria</taxon>
        <taxon>Candidatus Gribaldobacteria</taxon>
    </lineage>
</organism>
<proteinExistence type="predicted"/>
<evidence type="ECO:0000313" key="1">
    <source>
        <dbReference type="EMBL" id="PIU46963.1"/>
    </source>
</evidence>
<sequence length="96" mass="11195">MPTPKDKENFFTQKGYLSRPELRQKFSKSFDPRIPKQERVKMGQELFGREAGSYITKGEYKKTIKKLGAEKSKAKTSEELTEIKRKTSYLKRISGM</sequence>
<gene>
    <name evidence="1" type="ORF">COS93_01235</name>
</gene>
<comment type="caution">
    <text evidence="1">The sequence shown here is derived from an EMBL/GenBank/DDBJ whole genome shotgun (WGS) entry which is preliminary data.</text>
</comment>
<accession>A0A2M6Z3H9</accession>